<feature type="transmembrane region" description="Helical" evidence="1">
    <location>
        <begin position="116"/>
        <end position="142"/>
    </location>
</feature>
<dbReference type="RefSeq" id="WP_091236041.1">
    <property type="nucleotide sequence ID" value="NZ_FMKA01000027.1"/>
</dbReference>
<dbReference type="Pfam" id="PF13347">
    <property type="entry name" value="MFS_2"/>
    <property type="match status" value="1"/>
</dbReference>
<feature type="transmembrane region" description="Helical" evidence="1">
    <location>
        <begin position="289"/>
        <end position="313"/>
    </location>
</feature>
<proteinExistence type="predicted"/>
<keyword evidence="1" id="KW-0472">Membrane</keyword>
<dbReference type="OrthoDB" id="9764596at2"/>
<dbReference type="GO" id="GO:0008643">
    <property type="term" value="P:carbohydrate transport"/>
    <property type="evidence" value="ECO:0007669"/>
    <property type="project" value="InterPro"/>
</dbReference>
<dbReference type="AlphaFoldDB" id="A0A1D3TX44"/>
<name>A0A1D3TX44_9FIRM</name>
<feature type="transmembrane region" description="Helical" evidence="1">
    <location>
        <begin position="444"/>
        <end position="469"/>
    </location>
</feature>
<dbReference type="InterPro" id="IPR036259">
    <property type="entry name" value="MFS_trans_sf"/>
</dbReference>
<evidence type="ECO:0000256" key="1">
    <source>
        <dbReference type="SAM" id="Phobius"/>
    </source>
</evidence>
<feature type="transmembrane region" description="Helical" evidence="1">
    <location>
        <begin position="192"/>
        <end position="215"/>
    </location>
</feature>
<feature type="transmembrane region" description="Helical" evidence="1">
    <location>
        <begin position="408"/>
        <end position="424"/>
    </location>
</feature>
<keyword evidence="1" id="KW-0812">Transmembrane</keyword>
<dbReference type="GO" id="GO:0005886">
    <property type="term" value="C:plasma membrane"/>
    <property type="evidence" value="ECO:0007669"/>
    <property type="project" value="TreeGrafter"/>
</dbReference>
<dbReference type="PANTHER" id="PTHR11328:SF24">
    <property type="entry name" value="MAJOR FACILITATOR SUPERFAMILY (MFS) PROFILE DOMAIN-CONTAINING PROTEIN"/>
    <property type="match status" value="1"/>
</dbReference>
<feature type="transmembrane region" description="Helical" evidence="1">
    <location>
        <begin position="325"/>
        <end position="345"/>
    </location>
</feature>
<feature type="transmembrane region" description="Helical" evidence="1">
    <location>
        <begin position="248"/>
        <end position="269"/>
    </location>
</feature>
<keyword evidence="3" id="KW-1185">Reference proteome</keyword>
<keyword evidence="1" id="KW-1133">Transmembrane helix</keyword>
<feature type="transmembrane region" description="Helical" evidence="1">
    <location>
        <begin position="351"/>
        <end position="369"/>
    </location>
</feature>
<protein>
    <submittedName>
        <fullName evidence="2">Na+/melibiose symporter</fullName>
    </submittedName>
</protein>
<dbReference type="Gene3D" id="1.20.1250.20">
    <property type="entry name" value="MFS general substrate transporter like domains"/>
    <property type="match status" value="1"/>
</dbReference>
<feature type="transmembrane region" description="Helical" evidence="1">
    <location>
        <begin position="21"/>
        <end position="41"/>
    </location>
</feature>
<feature type="transmembrane region" description="Helical" evidence="1">
    <location>
        <begin position="163"/>
        <end position="186"/>
    </location>
</feature>
<gene>
    <name evidence="2" type="ORF">SAMN05421730_102731</name>
</gene>
<dbReference type="Proteomes" id="UP000199315">
    <property type="component" value="Unassembled WGS sequence"/>
</dbReference>
<evidence type="ECO:0000313" key="3">
    <source>
        <dbReference type="Proteomes" id="UP000199315"/>
    </source>
</evidence>
<evidence type="ECO:0000313" key="2">
    <source>
        <dbReference type="EMBL" id="SCP98859.1"/>
    </source>
</evidence>
<dbReference type="InterPro" id="IPR039672">
    <property type="entry name" value="MFS_2"/>
</dbReference>
<dbReference type="EMBL" id="FMKA01000027">
    <property type="protein sequence ID" value="SCP98859.1"/>
    <property type="molecule type" value="Genomic_DNA"/>
</dbReference>
<dbReference type="STRING" id="1619234.SAMN05421730_102731"/>
<reference evidence="2 3" key="1">
    <citation type="submission" date="2016-09" db="EMBL/GenBank/DDBJ databases">
        <authorList>
            <person name="Capua I."/>
            <person name="De Benedictis P."/>
            <person name="Joannis T."/>
            <person name="Lombin L.H."/>
            <person name="Cattoli G."/>
        </authorList>
    </citation>
    <scope>NUCLEOTIDE SEQUENCE [LARGE SCALE GENOMIC DNA]</scope>
    <source>
        <strain evidence="2 3">GluBS11</strain>
    </source>
</reference>
<sequence>MSKKVKDPNKLRFKDYFGTTLMGSTDALSSGVITGLFMLYLTDYAGIGKWGAILGTALLMFARIFDAVNDPIEGWIMDRAKVGKYGKYRPFLLLSVLFSMSGIIGLFALPSGIMKSPVFICVWVIFFYLLYDIGASFFAPNLMYRTMTLDPNERGKLLVGPRIFGMIIGVLSAAFISIINTINVNIGNMHKSFALVIGTFMVVSGVISAIGLLIIREKHHAERDEEDNVKITDIFGLIKENKALRIKLLDALFSGFIWTFLFATMAYYTKWAYCADLTTGAVDTSRFGLLTMISSMLMMFPLIIGTLVASPIMKKVGSPLKFHKILILIQALGCLALFVLEMVGLLRLSPIPFFLCAVVVATAIGADYIPGETLNIEVMDYEIYRAGKDRSALCNACNKFLSKAQSSVSTGLIGVILIAIGYEVDSVTDTYLGDLSAIPGMLKWFIVIMGLIPGIFGIISFFILGKYPVTDEIRNKMKSSDNK</sequence>
<dbReference type="GO" id="GO:0015293">
    <property type="term" value="F:symporter activity"/>
    <property type="evidence" value="ECO:0007669"/>
    <property type="project" value="InterPro"/>
</dbReference>
<accession>A0A1D3TX44</accession>
<dbReference type="PANTHER" id="PTHR11328">
    <property type="entry name" value="MAJOR FACILITATOR SUPERFAMILY DOMAIN-CONTAINING PROTEIN"/>
    <property type="match status" value="1"/>
</dbReference>
<organism evidence="2 3">
    <name type="scientific">Anaerobium acetethylicum</name>
    <dbReference type="NCBI Taxonomy" id="1619234"/>
    <lineage>
        <taxon>Bacteria</taxon>
        <taxon>Bacillati</taxon>
        <taxon>Bacillota</taxon>
        <taxon>Clostridia</taxon>
        <taxon>Lachnospirales</taxon>
        <taxon>Lachnospiraceae</taxon>
        <taxon>Anaerobium</taxon>
    </lineage>
</organism>
<feature type="transmembrane region" description="Helical" evidence="1">
    <location>
        <begin position="47"/>
        <end position="69"/>
    </location>
</feature>
<feature type="transmembrane region" description="Helical" evidence="1">
    <location>
        <begin position="90"/>
        <end position="110"/>
    </location>
</feature>
<dbReference type="SUPFAM" id="SSF103473">
    <property type="entry name" value="MFS general substrate transporter"/>
    <property type="match status" value="1"/>
</dbReference>